<keyword evidence="7" id="KW-1185">Reference proteome</keyword>
<dbReference type="Proteomes" id="UP000248480">
    <property type="component" value="Unplaced"/>
</dbReference>
<reference evidence="8" key="1">
    <citation type="submission" date="2025-08" db="UniProtKB">
        <authorList>
            <consortium name="RefSeq"/>
        </authorList>
    </citation>
    <scope>IDENTIFICATION</scope>
</reference>
<keyword evidence="4" id="KW-0325">Glycoprotein</keyword>
<dbReference type="FunCoup" id="A0A2Y9DHS3">
    <property type="interactions" value="46"/>
</dbReference>
<gene>
    <name evidence="8" type="primary">LRRC70</name>
</gene>
<feature type="transmembrane region" description="Helical" evidence="5">
    <location>
        <begin position="12"/>
        <end position="34"/>
    </location>
</feature>
<keyword evidence="5" id="KW-0472">Membrane</keyword>
<keyword evidence="5" id="KW-1133">Transmembrane helix</keyword>
<dbReference type="KEGG" id="tmu:101355088"/>
<organism evidence="7 8">
    <name type="scientific">Trichechus manatus latirostris</name>
    <name type="common">Florida manatee</name>
    <dbReference type="NCBI Taxonomy" id="127582"/>
    <lineage>
        <taxon>Eukaryota</taxon>
        <taxon>Metazoa</taxon>
        <taxon>Chordata</taxon>
        <taxon>Craniata</taxon>
        <taxon>Vertebrata</taxon>
        <taxon>Euteleostomi</taxon>
        <taxon>Mammalia</taxon>
        <taxon>Eutheria</taxon>
        <taxon>Afrotheria</taxon>
        <taxon>Sirenia</taxon>
        <taxon>Trichechidae</taxon>
        <taxon>Trichechus</taxon>
    </lineage>
</organism>
<proteinExistence type="predicted"/>
<keyword evidence="1" id="KW-0433">Leucine-rich repeat</keyword>
<dbReference type="FunFam" id="3.80.10.10:FF:001367">
    <property type="entry name" value="Leucine-rich repeat-containing protein 70"/>
    <property type="match status" value="1"/>
</dbReference>
<dbReference type="RefSeq" id="XP_004374611.1">
    <property type="nucleotide sequence ID" value="XM_004374554.2"/>
</dbReference>
<dbReference type="Pfam" id="PF00560">
    <property type="entry name" value="LRR_1"/>
    <property type="match status" value="1"/>
</dbReference>
<dbReference type="PANTHER" id="PTHR45712:SF22">
    <property type="entry name" value="INSULIN-LIKE GROWTH FACTOR-BINDING PROTEIN COMPLEX ACID LABILE SUBUNIT"/>
    <property type="match status" value="1"/>
</dbReference>
<feature type="domain" description="LRRCT" evidence="6">
    <location>
        <begin position="368"/>
        <end position="417"/>
    </location>
</feature>
<dbReference type="InterPro" id="IPR003591">
    <property type="entry name" value="Leu-rich_rpt_typical-subtyp"/>
</dbReference>
<evidence type="ECO:0000256" key="2">
    <source>
        <dbReference type="ARBA" id="ARBA00022729"/>
    </source>
</evidence>
<dbReference type="GO" id="GO:0005615">
    <property type="term" value="C:extracellular space"/>
    <property type="evidence" value="ECO:0007669"/>
    <property type="project" value="TreeGrafter"/>
</dbReference>
<dbReference type="InterPro" id="IPR001611">
    <property type="entry name" value="Leu-rich_rpt"/>
</dbReference>
<dbReference type="AlphaFoldDB" id="A0A2Y9DHS3"/>
<dbReference type="OrthoDB" id="6363818at2759"/>
<dbReference type="STRING" id="127582.A0A2Y9DHS3"/>
<name>A0A2Y9DHS3_TRIMA</name>
<dbReference type="SMART" id="SM00369">
    <property type="entry name" value="LRR_TYP"/>
    <property type="match status" value="12"/>
</dbReference>
<accession>A0A2Y9DHS3</accession>
<evidence type="ECO:0000313" key="7">
    <source>
        <dbReference type="Proteomes" id="UP000248480"/>
    </source>
</evidence>
<dbReference type="FunFam" id="3.80.10.10:FF:000770">
    <property type="entry name" value="Uncharacterized protein"/>
    <property type="match status" value="1"/>
</dbReference>
<evidence type="ECO:0000256" key="4">
    <source>
        <dbReference type="ARBA" id="ARBA00023180"/>
    </source>
</evidence>
<dbReference type="Gene3D" id="3.80.10.10">
    <property type="entry name" value="Ribonuclease Inhibitor"/>
    <property type="match status" value="3"/>
</dbReference>
<dbReference type="InterPro" id="IPR000483">
    <property type="entry name" value="Cys-rich_flank_reg_C"/>
</dbReference>
<feature type="transmembrane region" description="Helical" evidence="5">
    <location>
        <begin position="538"/>
        <end position="558"/>
    </location>
</feature>
<keyword evidence="3" id="KW-0677">Repeat</keyword>
<dbReference type="PROSITE" id="PS51450">
    <property type="entry name" value="LRR"/>
    <property type="match status" value="5"/>
</dbReference>
<dbReference type="InParanoid" id="A0A2Y9DHS3"/>
<dbReference type="InterPro" id="IPR032675">
    <property type="entry name" value="LRR_dom_sf"/>
</dbReference>
<dbReference type="InterPro" id="IPR050333">
    <property type="entry name" value="SLRP"/>
</dbReference>
<protein>
    <submittedName>
        <fullName evidence="8">Leucine-rich repeat-containing protein 70</fullName>
    </submittedName>
</protein>
<evidence type="ECO:0000256" key="3">
    <source>
        <dbReference type="ARBA" id="ARBA00022737"/>
    </source>
</evidence>
<dbReference type="SMART" id="SM00365">
    <property type="entry name" value="LRR_SD22"/>
    <property type="match status" value="5"/>
</dbReference>
<evidence type="ECO:0000313" key="8">
    <source>
        <dbReference type="RefSeq" id="XP_004374611.1"/>
    </source>
</evidence>
<dbReference type="SMART" id="SM00082">
    <property type="entry name" value="LRRCT"/>
    <property type="match status" value="1"/>
</dbReference>
<sequence>MNRKTKNRAMCGLQFSLPCLRLFLLVTCYLVLLFHKEILGCSSVCQLCTGRQINCRNLGLSSIPKNFPESTVFLYLTGNNISHISESEFKGLYSLVALYLDNSRIVYVYPKAFVELKHLYFLYLNDNFIKRLDPGMFEGLSNLRNLYLQSNQLSFVPRGVFNDLVSVQYLNLQRNRLTVLGSGTFVGMIALRILDLSNNKILRISDSGFQHLENLDCLYLEGNNLTKVPSNAFGVLRSLKRLSLSHNHIEAIQPFAFKGLVNLEYLLLKNGRIKNVTRDGFSGVNNLKHLILSHNDLENLNSDTFSLLKNLIYLQLDRNRIISIDNDTFENMGASLKILNLSFNNLTDLHPNVLMPLSSLTHLQANSNPWECNCKLLSLRDWLVSSAITLNIYCQNPPSMRGRPLHYIKWTDFTNCAASSTNVSRTWAVKSLHIHHKTTALMMAWHKVTTNEKHLENTETESVTFGEQIHTSPASRLFQENTFGNLLETTAVTPVQIELTSSVNLNLEKNSALPSDAASVSGKTSLICAQEVEKLNEAFDILLAFFILACVLIIFLIYKIVQFKQKLKAPGNSGENRLEYYSFYQSARYNVTASICNTSPNSLESPGLEQTRLHKQIVPEGEAQVIIFEHSAL</sequence>
<evidence type="ECO:0000256" key="5">
    <source>
        <dbReference type="SAM" id="Phobius"/>
    </source>
</evidence>
<evidence type="ECO:0000259" key="6">
    <source>
        <dbReference type="SMART" id="SM00082"/>
    </source>
</evidence>
<dbReference type="PANTHER" id="PTHR45712">
    <property type="entry name" value="AGAP008170-PA"/>
    <property type="match status" value="1"/>
</dbReference>
<keyword evidence="5" id="KW-0812">Transmembrane</keyword>
<dbReference type="CTD" id="100130733"/>
<evidence type="ECO:0000256" key="1">
    <source>
        <dbReference type="ARBA" id="ARBA00022614"/>
    </source>
</evidence>
<dbReference type="GeneID" id="101355088"/>
<dbReference type="Pfam" id="PF13855">
    <property type="entry name" value="LRR_8"/>
    <property type="match status" value="3"/>
</dbReference>
<dbReference type="SUPFAM" id="SSF52058">
    <property type="entry name" value="L domain-like"/>
    <property type="match status" value="1"/>
</dbReference>
<keyword evidence="2" id="KW-0732">Signal</keyword>